<feature type="repeat" description="ANK" evidence="3">
    <location>
        <begin position="278"/>
        <end position="310"/>
    </location>
</feature>
<accession>A0AAN0J2X5</accession>
<dbReference type="InterPro" id="IPR036770">
    <property type="entry name" value="Ankyrin_rpt-contain_sf"/>
</dbReference>
<dbReference type="Gene3D" id="1.25.40.20">
    <property type="entry name" value="Ankyrin repeat-containing domain"/>
    <property type="match status" value="3"/>
</dbReference>
<evidence type="ECO:0000256" key="4">
    <source>
        <dbReference type="SAM" id="MobiDB-lite"/>
    </source>
</evidence>
<dbReference type="GeneID" id="109581559"/>
<reference evidence="6" key="1">
    <citation type="journal article" date="2010" name="Nature">
        <title>The Amphimedon queenslandica genome and the evolution of animal complexity.</title>
        <authorList>
            <person name="Srivastava M."/>
            <person name="Simakov O."/>
            <person name="Chapman J."/>
            <person name="Fahey B."/>
            <person name="Gauthier M.E."/>
            <person name="Mitros T."/>
            <person name="Richards G.S."/>
            <person name="Conaco C."/>
            <person name="Dacre M."/>
            <person name="Hellsten U."/>
            <person name="Larroux C."/>
            <person name="Putnam N.H."/>
            <person name="Stanke M."/>
            <person name="Adamska M."/>
            <person name="Darling A."/>
            <person name="Degnan S.M."/>
            <person name="Oakley T.H."/>
            <person name="Plachetzki D.C."/>
            <person name="Zhai Y."/>
            <person name="Adamski M."/>
            <person name="Calcino A."/>
            <person name="Cummins S.F."/>
            <person name="Goodstein D.M."/>
            <person name="Harris C."/>
            <person name="Jackson D.J."/>
            <person name="Leys S.P."/>
            <person name="Shu S."/>
            <person name="Woodcroft B.J."/>
            <person name="Vervoort M."/>
            <person name="Kosik K.S."/>
            <person name="Manning G."/>
            <person name="Degnan B.M."/>
            <person name="Rokhsar D.S."/>
        </authorList>
    </citation>
    <scope>NUCLEOTIDE SEQUENCE [LARGE SCALE GENOMIC DNA]</scope>
</reference>
<dbReference type="EnsemblMetazoa" id="XM_019995791.1">
    <property type="protein sequence ID" value="XP_019851350.1"/>
    <property type="gene ID" value="LOC109581559"/>
</dbReference>
<dbReference type="InterPro" id="IPR002110">
    <property type="entry name" value="Ankyrin_rpt"/>
</dbReference>
<dbReference type="PRINTS" id="PR01415">
    <property type="entry name" value="ANKYRIN"/>
</dbReference>
<reference evidence="5" key="2">
    <citation type="submission" date="2024-06" db="UniProtKB">
        <authorList>
            <consortium name="EnsemblMetazoa"/>
        </authorList>
    </citation>
    <scope>IDENTIFICATION</scope>
</reference>
<evidence type="ECO:0000313" key="5">
    <source>
        <dbReference type="EnsemblMetazoa" id="XP_019851350.1"/>
    </source>
</evidence>
<feature type="compositionally biased region" description="Basic residues" evidence="4">
    <location>
        <begin position="450"/>
        <end position="459"/>
    </location>
</feature>
<keyword evidence="1" id="KW-0677">Repeat</keyword>
<dbReference type="PANTHER" id="PTHR24126">
    <property type="entry name" value="ANKYRIN REPEAT, PH AND SEC7 DOMAIN CONTAINING PROTEIN SECG-RELATED"/>
    <property type="match status" value="1"/>
</dbReference>
<protein>
    <submittedName>
        <fullName evidence="5">Uncharacterized protein</fullName>
    </submittedName>
</protein>
<dbReference type="KEGG" id="aqu:109581559"/>
<feature type="repeat" description="ANK" evidence="3">
    <location>
        <begin position="61"/>
        <end position="93"/>
    </location>
</feature>
<feature type="compositionally biased region" description="Basic and acidic residues" evidence="4">
    <location>
        <begin position="415"/>
        <end position="424"/>
    </location>
</feature>
<dbReference type="AlphaFoldDB" id="A0AAN0J2X5"/>
<dbReference type="PROSITE" id="PS50297">
    <property type="entry name" value="ANK_REP_REGION"/>
    <property type="match status" value="4"/>
</dbReference>
<feature type="region of interest" description="Disordered" evidence="4">
    <location>
        <begin position="339"/>
        <end position="367"/>
    </location>
</feature>
<dbReference type="Proteomes" id="UP000007879">
    <property type="component" value="Unassembled WGS sequence"/>
</dbReference>
<evidence type="ECO:0000256" key="1">
    <source>
        <dbReference type="ARBA" id="ARBA00022737"/>
    </source>
</evidence>
<evidence type="ECO:0000256" key="3">
    <source>
        <dbReference type="PROSITE-ProRule" id="PRU00023"/>
    </source>
</evidence>
<keyword evidence="6" id="KW-1185">Reference proteome</keyword>
<feature type="repeat" description="ANK" evidence="3">
    <location>
        <begin position="202"/>
        <end position="242"/>
    </location>
</feature>
<dbReference type="SMART" id="SM00248">
    <property type="entry name" value="ANK"/>
    <property type="match status" value="5"/>
</dbReference>
<evidence type="ECO:0000313" key="6">
    <source>
        <dbReference type="Proteomes" id="UP000007879"/>
    </source>
</evidence>
<dbReference type="RefSeq" id="XP_019851350.1">
    <property type="nucleotide sequence ID" value="XM_019995791.1"/>
</dbReference>
<proteinExistence type="predicted"/>
<feature type="repeat" description="ANK" evidence="3">
    <location>
        <begin position="243"/>
        <end position="267"/>
    </location>
</feature>
<name>A0AAN0J2X5_AMPQE</name>
<feature type="region of interest" description="Disordered" evidence="4">
    <location>
        <begin position="409"/>
        <end position="459"/>
    </location>
</feature>
<dbReference type="SUPFAM" id="SSF48403">
    <property type="entry name" value="Ankyrin repeat"/>
    <property type="match status" value="1"/>
</dbReference>
<sequence length="556" mass="60597">MNGGTGKRTTYHKIAYDVLQSRRPQSAVDSLLEAAEIGDDRKLMELVSKYRTIINLKCVSSGDTALITAARNGHSNIVEYLMKSGADPTLQNDIGENALDVAPPHIRDILLSQLSKERPSTANRLLQAAWLGDSVTVKKNLSGGIINVNCKNSEGLTPLLLVTRDIKTFDKVHRVMKTDYDPLGVMQELLKHKADLRACDSNGRTALHLISNEGSSSVGAVQAKKVVSLLLQNGSSTNITDKNGYTPLHIAAKNGHTAIIVALLEEGETDIDCRGGENRDTPLIISVREGHKETAEYLLSKGADVTLTADSGDTALSVAKTSSMTALIKDAWDKSIASEPIGAPCEGSGTESDSNTDINTDLNADTDTDTDLAGTVTAPFFITQNNGQLRSSRSLSEIATRSIERVGQETMTRLESVDNNDKYMTRQSSTPDHSQYSEVEADDEQEYNKISKRHTPARRRSLLRQSLITSKRNTTNAESALRRSQLALSKSMECLNYNGHHSSPTTPTGDTPTHTISFNTHTDTTTRYKATPSKRFSLPAVHGATLRSGMYMYQKM</sequence>
<organism evidence="5 6">
    <name type="scientific">Amphimedon queenslandica</name>
    <name type="common">Sponge</name>
    <dbReference type="NCBI Taxonomy" id="400682"/>
    <lineage>
        <taxon>Eukaryota</taxon>
        <taxon>Metazoa</taxon>
        <taxon>Porifera</taxon>
        <taxon>Demospongiae</taxon>
        <taxon>Heteroscleromorpha</taxon>
        <taxon>Haplosclerida</taxon>
        <taxon>Niphatidae</taxon>
        <taxon>Amphimedon</taxon>
    </lineage>
</organism>
<evidence type="ECO:0000256" key="2">
    <source>
        <dbReference type="ARBA" id="ARBA00023043"/>
    </source>
</evidence>
<dbReference type="PROSITE" id="PS50088">
    <property type="entry name" value="ANK_REPEAT"/>
    <property type="match status" value="4"/>
</dbReference>
<dbReference type="Pfam" id="PF13857">
    <property type="entry name" value="Ank_5"/>
    <property type="match status" value="1"/>
</dbReference>
<keyword evidence="2 3" id="KW-0040">ANK repeat</keyword>
<feature type="compositionally biased region" description="Polar residues" evidence="4">
    <location>
        <begin position="425"/>
        <end position="437"/>
    </location>
</feature>
<dbReference type="Pfam" id="PF12796">
    <property type="entry name" value="Ank_2"/>
    <property type="match status" value="1"/>
</dbReference>
<dbReference type="PANTHER" id="PTHR24126:SF14">
    <property type="entry name" value="ANK_REP_REGION DOMAIN-CONTAINING PROTEIN"/>
    <property type="match status" value="1"/>
</dbReference>